<dbReference type="FunFam" id="3.30.70.360:FF:000001">
    <property type="entry name" value="N-acetyldiaminopimelate deacetylase"/>
    <property type="match status" value="1"/>
</dbReference>
<dbReference type="InterPro" id="IPR036264">
    <property type="entry name" value="Bact_exopeptidase_dim_dom"/>
</dbReference>
<keyword evidence="2" id="KW-0479">Metal-binding</keyword>
<dbReference type="NCBIfam" id="TIGR01891">
    <property type="entry name" value="amidohydrolases"/>
    <property type="match status" value="1"/>
</dbReference>
<evidence type="ECO:0000256" key="3">
    <source>
        <dbReference type="SAM" id="SignalP"/>
    </source>
</evidence>
<dbReference type="Pfam" id="PF01546">
    <property type="entry name" value="Peptidase_M20"/>
    <property type="match status" value="1"/>
</dbReference>
<gene>
    <name evidence="5" type="ORF">A3860_38450</name>
</gene>
<feature type="binding site" evidence="2">
    <location>
        <position position="175"/>
    </location>
    <ligand>
        <name>Mn(2+)</name>
        <dbReference type="ChEBI" id="CHEBI:29035"/>
        <label>2</label>
    </ligand>
</feature>
<organism evidence="5 6">
    <name type="scientific">Niastella vici</name>
    <dbReference type="NCBI Taxonomy" id="1703345"/>
    <lineage>
        <taxon>Bacteria</taxon>
        <taxon>Pseudomonadati</taxon>
        <taxon>Bacteroidota</taxon>
        <taxon>Chitinophagia</taxon>
        <taxon>Chitinophagales</taxon>
        <taxon>Chitinophagaceae</taxon>
        <taxon>Niastella</taxon>
    </lineage>
</organism>
<proteinExistence type="predicted"/>
<protein>
    <submittedName>
        <fullName evidence="5">N-acyl-L-amino acid amidohydrolase</fullName>
    </submittedName>
</protein>
<evidence type="ECO:0000256" key="1">
    <source>
        <dbReference type="ARBA" id="ARBA00022801"/>
    </source>
</evidence>
<dbReference type="STRING" id="1703345.A3860_38450"/>
<dbReference type="InterPro" id="IPR011650">
    <property type="entry name" value="Peptidase_M20_dimer"/>
</dbReference>
<dbReference type="PANTHER" id="PTHR11014:SF63">
    <property type="entry name" value="METALLOPEPTIDASE, PUTATIVE (AFU_ORTHOLOGUE AFUA_6G09600)-RELATED"/>
    <property type="match status" value="1"/>
</dbReference>
<feature type="binding site" evidence="2">
    <location>
        <position position="408"/>
    </location>
    <ligand>
        <name>Mn(2+)</name>
        <dbReference type="ChEBI" id="CHEBI:29035"/>
        <label>2</label>
    </ligand>
</feature>
<dbReference type="Gene3D" id="3.40.630.10">
    <property type="entry name" value="Zn peptidases"/>
    <property type="match status" value="1"/>
</dbReference>
<feature type="chain" id="PRO_5010739886" evidence="3">
    <location>
        <begin position="26"/>
        <end position="444"/>
    </location>
</feature>
<dbReference type="InterPro" id="IPR002933">
    <property type="entry name" value="Peptidase_M20"/>
</dbReference>
<comment type="caution">
    <text evidence="5">The sequence shown here is derived from an EMBL/GenBank/DDBJ whole genome shotgun (WGS) entry which is preliminary data.</text>
</comment>
<dbReference type="SUPFAM" id="SSF55031">
    <property type="entry name" value="Bacterial exopeptidase dimerisation domain"/>
    <property type="match status" value="1"/>
</dbReference>
<dbReference type="OrthoDB" id="9776731at2"/>
<dbReference type="AlphaFoldDB" id="A0A1V9FLG8"/>
<evidence type="ECO:0000313" key="5">
    <source>
        <dbReference type="EMBL" id="OQP59192.1"/>
    </source>
</evidence>
<feature type="binding site" evidence="2">
    <location>
        <position position="206"/>
    </location>
    <ligand>
        <name>Mn(2+)</name>
        <dbReference type="ChEBI" id="CHEBI:29035"/>
        <label>2</label>
    </ligand>
</feature>
<comment type="cofactor">
    <cofactor evidence="2">
        <name>Mn(2+)</name>
        <dbReference type="ChEBI" id="CHEBI:29035"/>
    </cofactor>
    <text evidence="2">The Mn(2+) ion enhances activity.</text>
</comment>
<dbReference type="Proteomes" id="UP000192796">
    <property type="component" value="Unassembled WGS sequence"/>
</dbReference>
<dbReference type="PIRSF" id="PIRSF005962">
    <property type="entry name" value="Pept_M20D_amidohydro"/>
    <property type="match status" value="1"/>
</dbReference>
<dbReference type="Gene3D" id="3.30.70.360">
    <property type="match status" value="1"/>
</dbReference>
<dbReference type="EMBL" id="LVYD01000085">
    <property type="protein sequence ID" value="OQP59192.1"/>
    <property type="molecule type" value="Genomic_DNA"/>
</dbReference>
<feature type="signal peptide" evidence="3">
    <location>
        <begin position="1"/>
        <end position="25"/>
    </location>
</feature>
<dbReference type="GO" id="GO:0046872">
    <property type="term" value="F:metal ion binding"/>
    <property type="evidence" value="ECO:0007669"/>
    <property type="project" value="UniProtKB-KW"/>
</dbReference>
<keyword evidence="2" id="KW-0464">Manganese</keyword>
<dbReference type="InterPro" id="IPR017439">
    <property type="entry name" value="Amidohydrolase"/>
</dbReference>
<keyword evidence="1 5" id="KW-0378">Hydrolase</keyword>
<feature type="domain" description="Peptidase M20 dimerisation" evidence="4">
    <location>
        <begin position="228"/>
        <end position="325"/>
    </location>
</feature>
<evidence type="ECO:0000259" key="4">
    <source>
        <dbReference type="Pfam" id="PF07687"/>
    </source>
</evidence>
<dbReference type="RefSeq" id="WP_081154900.1">
    <property type="nucleotide sequence ID" value="NZ_LVYD01000085.1"/>
</dbReference>
<feature type="binding site" evidence="2">
    <location>
        <position position="141"/>
    </location>
    <ligand>
        <name>Mn(2+)</name>
        <dbReference type="ChEBI" id="CHEBI:29035"/>
        <label>2</label>
    </ligand>
</feature>
<keyword evidence="6" id="KW-1185">Reference proteome</keyword>
<dbReference type="PANTHER" id="PTHR11014">
    <property type="entry name" value="PEPTIDASE M20 FAMILY MEMBER"/>
    <property type="match status" value="1"/>
</dbReference>
<sequence>MQLKQSTRWVLLPILLLFITSTLPAQQNRQTLIDQKAAALLPQVIEWRRYLHQHPELSNREYKTAEYVAAHLKKLGLEVQTGIAKTGIVAILKGGQPGPVVALRADMDALPVKERVAIPFKSTVRAEYMGDTVPVMHACGHDSHVAMLMGAAEILSSMKKDLPGTVKFFFQPAEEGPPGNEEGGAPLMVKEGCMDNPKVDAVFGMHIESDIEAGTFEYKSGAFMASSDWFTINIKGKQSHGSQPWKGIDPIVVGTEIVNALQTIVSRQSELTKAPVVITVGKFHSGVRPNIIPEEAVLQGTIRALDTKMQQETHERIRKIATTIAEAMGATAQVTIDTKTLVTYNDPALVKMMVPSFERTAGKENVKEREWVTGSEDFSYYGEKAPSFFIYFGGMPKGADKSKAPPHHTPDFYIDDSRLDVGVKAFCNLVFDYAKGIAEIRGKK</sequence>
<feature type="binding site" evidence="2">
    <location>
        <position position="139"/>
    </location>
    <ligand>
        <name>Mn(2+)</name>
        <dbReference type="ChEBI" id="CHEBI:29035"/>
        <label>2</label>
    </ligand>
</feature>
<dbReference type="GO" id="GO:0019877">
    <property type="term" value="P:diaminopimelate biosynthetic process"/>
    <property type="evidence" value="ECO:0007669"/>
    <property type="project" value="UniProtKB-ARBA"/>
</dbReference>
<reference evidence="5 6" key="1">
    <citation type="submission" date="2016-03" db="EMBL/GenBank/DDBJ databases">
        <title>Niastella vici sp. nov., isolated from farmland soil.</title>
        <authorList>
            <person name="Chen L."/>
            <person name="Wang D."/>
            <person name="Yang S."/>
            <person name="Wang G."/>
        </authorList>
    </citation>
    <scope>NUCLEOTIDE SEQUENCE [LARGE SCALE GENOMIC DNA]</scope>
    <source>
        <strain evidence="5 6">DJ57</strain>
    </source>
</reference>
<evidence type="ECO:0000313" key="6">
    <source>
        <dbReference type="Proteomes" id="UP000192796"/>
    </source>
</evidence>
<keyword evidence="3" id="KW-0732">Signal</keyword>
<accession>A0A1V9FLG8</accession>
<dbReference type="SUPFAM" id="SSF53187">
    <property type="entry name" value="Zn-dependent exopeptidases"/>
    <property type="match status" value="1"/>
</dbReference>
<dbReference type="Pfam" id="PF07687">
    <property type="entry name" value="M20_dimer"/>
    <property type="match status" value="1"/>
</dbReference>
<dbReference type="GO" id="GO:0050118">
    <property type="term" value="F:N-acetyldiaminopimelate deacetylase activity"/>
    <property type="evidence" value="ECO:0007669"/>
    <property type="project" value="UniProtKB-ARBA"/>
</dbReference>
<name>A0A1V9FLG8_9BACT</name>
<evidence type="ECO:0000256" key="2">
    <source>
        <dbReference type="PIRSR" id="PIRSR005962-1"/>
    </source>
</evidence>